<dbReference type="RefSeq" id="WP_207106796.1">
    <property type="nucleotide sequence ID" value="NZ_JAFLVR010000004.1"/>
</dbReference>
<protein>
    <submittedName>
        <fullName evidence="2">GyrI-like domain-containing protein</fullName>
    </submittedName>
</protein>
<dbReference type="InterPro" id="IPR008319">
    <property type="entry name" value="GyrI-like_CCH_Lin2189-like"/>
</dbReference>
<organism evidence="2 3">
    <name type="scientific">Candidatus Enterococcus murrayae</name>
    <dbReference type="NCBI Taxonomy" id="2815321"/>
    <lineage>
        <taxon>Bacteria</taxon>
        <taxon>Bacillati</taxon>
        <taxon>Bacillota</taxon>
        <taxon>Bacilli</taxon>
        <taxon>Lactobacillales</taxon>
        <taxon>Enterococcaceae</taxon>
        <taxon>Enterococcus</taxon>
    </lineage>
</organism>
<evidence type="ECO:0000313" key="2">
    <source>
        <dbReference type="EMBL" id="MBO0450987.1"/>
    </source>
</evidence>
<dbReference type="SUPFAM" id="SSF55136">
    <property type="entry name" value="Probable bacterial effector-binding domain"/>
    <property type="match status" value="1"/>
</dbReference>
<dbReference type="Proteomes" id="UP000664495">
    <property type="component" value="Unassembled WGS sequence"/>
</dbReference>
<dbReference type="InterPro" id="IPR011256">
    <property type="entry name" value="Reg_factor_effector_dom_sf"/>
</dbReference>
<comment type="caution">
    <text evidence="2">The sequence shown here is derived from an EMBL/GenBank/DDBJ whole genome shotgun (WGS) entry which is preliminary data.</text>
</comment>
<feature type="domain" description="GyrI-like small molecule binding" evidence="1">
    <location>
        <begin position="20"/>
        <end position="199"/>
    </location>
</feature>
<keyword evidence="3" id="KW-1185">Reference proteome</keyword>
<proteinExistence type="predicted"/>
<accession>A0ABS3HC11</accession>
<dbReference type="PIRSF" id="PIRSF031644">
    <property type="entry name" value="UCP031644"/>
    <property type="match status" value="1"/>
</dbReference>
<dbReference type="InterPro" id="IPR029442">
    <property type="entry name" value="GyrI-like"/>
</dbReference>
<reference evidence="2 3" key="1">
    <citation type="submission" date="2021-03" db="EMBL/GenBank/DDBJ databases">
        <title>Enterococcal diversity collection.</title>
        <authorList>
            <person name="Gilmore M.S."/>
            <person name="Schwartzman J."/>
            <person name="Van Tyne D."/>
            <person name="Martin M."/>
            <person name="Earl A.M."/>
            <person name="Manson A.L."/>
            <person name="Straub T."/>
            <person name="Salamzade R."/>
            <person name="Saavedra J."/>
            <person name="Lebreton F."/>
            <person name="Prichula J."/>
            <person name="Schaufler K."/>
            <person name="Gaca A."/>
            <person name="Sgardioli B."/>
            <person name="Wagenaar J."/>
            <person name="Strong T."/>
        </authorList>
    </citation>
    <scope>NUCLEOTIDE SEQUENCE [LARGE SCALE GENOMIC DNA]</scope>
    <source>
        <strain evidence="2 3">MJM16</strain>
    </source>
</reference>
<dbReference type="EMBL" id="JAFLVR010000004">
    <property type="protein sequence ID" value="MBO0450987.1"/>
    <property type="molecule type" value="Genomic_DNA"/>
</dbReference>
<dbReference type="Gene3D" id="3.20.80.10">
    <property type="entry name" value="Regulatory factor, effector binding domain"/>
    <property type="match status" value="1"/>
</dbReference>
<gene>
    <name evidence="2" type="ORF">JZO85_01825</name>
</gene>
<evidence type="ECO:0000259" key="1">
    <source>
        <dbReference type="Pfam" id="PF06445"/>
    </source>
</evidence>
<sequence length="209" mass="24698">MKYDWKKQEKHLYAPKKKAEIVTVPPQKFLTIKGEGNPNNRDFSERVGVLYPVAWSIKMGFKKFYKSHQELQSEFDYSEFAIFPLEGIWSTKNTSDITDKESFEYKIMLRQPDWITQEMFAAAVAAVGRKEQNQLLKELSFETIEDGKCIQILHHGSFDDEPASFQKMEQFGEENGLKRRSYLHREIYLNDARKTVPEKRRTILRYQVD</sequence>
<dbReference type="Pfam" id="PF06445">
    <property type="entry name" value="GyrI-like"/>
    <property type="match status" value="1"/>
</dbReference>
<evidence type="ECO:0000313" key="3">
    <source>
        <dbReference type="Proteomes" id="UP000664495"/>
    </source>
</evidence>
<name>A0ABS3HC11_9ENTE</name>